<name>A0A2P6TJH3_CHLSO</name>
<reference evidence="3 4" key="1">
    <citation type="journal article" date="2018" name="Plant J.">
        <title>Genome sequences of Chlorella sorokiniana UTEX 1602 and Micractinium conductrix SAG 241.80: implications to maltose excretion by a green alga.</title>
        <authorList>
            <person name="Arriola M.B."/>
            <person name="Velmurugan N."/>
            <person name="Zhang Y."/>
            <person name="Plunkett M.H."/>
            <person name="Hondzo H."/>
            <person name="Barney B.M."/>
        </authorList>
    </citation>
    <scope>NUCLEOTIDE SEQUENCE [LARGE SCALE GENOMIC DNA]</scope>
    <source>
        <strain evidence="4">UTEX 1602</strain>
    </source>
</reference>
<feature type="region of interest" description="Disordered" evidence="1">
    <location>
        <begin position="232"/>
        <end position="275"/>
    </location>
</feature>
<keyword evidence="2" id="KW-0472">Membrane</keyword>
<accession>A0A2P6TJH3</accession>
<dbReference type="AlphaFoldDB" id="A0A2P6TJH3"/>
<sequence>MGCTDPLPSRSPAALAAEGAVQALQGTKLADGGALQEFLSGAQHCSVVLICGPTLLSSGNLLAPDRATSLLATGSNTLVAACISSRRAKLLREAHPRQLEDAQAIAASAGCTALVCLPLLDGSAAAGSGDVPPCLGALTVGFPSDADITGAALKAALLLARTLVIEHRQALRDMAALVTSLLLPPAPARGNGPAAGGSEDEEGASGGSDFGGSNLGGSDFGGSGLVDADCWTTSDSESEEQQQQQEGLRQRQPRSGSGRAGQATSPTAVEAGGAGSQCGQGRLLTFSDSALERRFAVYHAVHMLGVDAAAYCICFLFFLMEAFLPCTPFRLAAKMGARCLLGPMGLAPGALLLSKRGRRWFRAHRDLALACTWLWTTGWMSLEVCNYLPYLDGAAFRNPLYLQSFGWLTVVGLAFQMRFRFQAVALVLAYSINTQLLPAVCAAHFSEQPAERCVLLGLLRVLLHGVLLPLACCYVFESHARRLFTSSPRRA</sequence>
<keyword evidence="2" id="KW-1133">Transmembrane helix</keyword>
<dbReference type="Proteomes" id="UP000239899">
    <property type="component" value="Unassembled WGS sequence"/>
</dbReference>
<evidence type="ECO:0000313" key="4">
    <source>
        <dbReference type="Proteomes" id="UP000239899"/>
    </source>
</evidence>
<evidence type="ECO:0000256" key="2">
    <source>
        <dbReference type="SAM" id="Phobius"/>
    </source>
</evidence>
<proteinExistence type="predicted"/>
<comment type="caution">
    <text evidence="3">The sequence shown here is derived from an EMBL/GenBank/DDBJ whole genome shotgun (WGS) entry which is preliminary data.</text>
</comment>
<feature type="compositionally biased region" description="Gly residues" evidence="1">
    <location>
        <begin position="204"/>
        <end position="213"/>
    </location>
</feature>
<gene>
    <name evidence="3" type="ORF">C2E21_6612</name>
</gene>
<feature type="transmembrane region" description="Helical" evidence="2">
    <location>
        <begin position="301"/>
        <end position="323"/>
    </location>
</feature>
<dbReference type="EMBL" id="LHPG02000013">
    <property type="protein sequence ID" value="PRW44241.1"/>
    <property type="molecule type" value="Genomic_DNA"/>
</dbReference>
<organism evidence="3 4">
    <name type="scientific">Chlorella sorokiniana</name>
    <name type="common">Freshwater green alga</name>
    <dbReference type="NCBI Taxonomy" id="3076"/>
    <lineage>
        <taxon>Eukaryota</taxon>
        <taxon>Viridiplantae</taxon>
        <taxon>Chlorophyta</taxon>
        <taxon>core chlorophytes</taxon>
        <taxon>Trebouxiophyceae</taxon>
        <taxon>Chlorellales</taxon>
        <taxon>Chlorellaceae</taxon>
        <taxon>Chlorella clade</taxon>
        <taxon>Chlorella</taxon>
    </lineage>
</organism>
<evidence type="ECO:0000256" key="1">
    <source>
        <dbReference type="SAM" id="MobiDB-lite"/>
    </source>
</evidence>
<feature type="transmembrane region" description="Helical" evidence="2">
    <location>
        <begin position="457"/>
        <end position="476"/>
    </location>
</feature>
<feature type="region of interest" description="Disordered" evidence="1">
    <location>
        <begin position="184"/>
        <end position="213"/>
    </location>
</feature>
<evidence type="ECO:0000313" key="3">
    <source>
        <dbReference type="EMBL" id="PRW44241.1"/>
    </source>
</evidence>
<keyword evidence="2" id="KW-0812">Transmembrane</keyword>
<protein>
    <submittedName>
        <fullName evidence="3">Uncharacterized protein</fullName>
    </submittedName>
</protein>
<dbReference type="OrthoDB" id="514391at2759"/>
<keyword evidence="4" id="KW-1185">Reference proteome</keyword>
<feature type="transmembrane region" description="Helical" evidence="2">
    <location>
        <begin position="424"/>
        <end position="445"/>
    </location>
</feature>